<feature type="compositionally biased region" description="Acidic residues" evidence="13">
    <location>
        <begin position="468"/>
        <end position="482"/>
    </location>
</feature>
<dbReference type="GO" id="GO:0046098">
    <property type="term" value="P:guanine metabolic process"/>
    <property type="evidence" value="ECO:0007669"/>
    <property type="project" value="TreeGrafter"/>
</dbReference>
<proteinExistence type="inferred from homology"/>
<dbReference type="GO" id="GO:0005829">
    <property type="term" value="C:cytosol"/>
    <property type="evidence" value="ECO:0007669"/>
    <property type="project" value="TreeGrafter"/>
</dbReference>
<evidence type="ECO:0000256" key="2">
    <source>
        <dbReference type="ARBA" id="ARBA00004984"/>
    </source>
</evidence>
<evidence type="ECO:0000256" key="4">
    <source>
        <dbReference type="ARBA" id="ARBA00011738"/>
    </source>
</evidence>
<evidence type="ECO:0000256" key="1">
    <source>
        <dbReference type="ARBA" id="ARBA00001947"/>
    </source>
</evidence>
<organism evidence="15 16">
    <name type="scientific">Sclerotinia nivalis</name>
    <dbReference type="NCBI Taxonomy" id="352851"/>
    <lineage>
        <taxon>Eukaryota</taxon>
        <taxon>Fungi</taxon>
        <taxon>Dikarya</taxon>
        <taxon>Ascomycota</taxon>
        <taxon>Pezizomycotina</taxon>
        <taxon>Leotiomycetes</taxon>
        <taxon>Helotiales</taxon>
        <taxon>Sclerotiniaceae</taxon>
        <taxon>Sclerotinia</taxon>
    </lineage>
</organism>
<dbReference type="InterPro" id="IPR011059">
    <property type="entry name" value="Metal-dep_hydrolase_composite"/>
</dbReference>
<evidence type="ECO:0000256" key="13">
    <source>
        <dbReference type="SAM" id="MobiDB-lite"/>
    </source>
</evidence>
<comment type="subunit">
    <text evidence="4">Homodimer.</text>
</comment>
<dbReference type="EC" id="3.5.4.3" evidence="5"/>
<dbReference type="InterPro" id="IPR032466">
    <property type="entry name" value="Metal_Hydrolase"/>
</dbReference>
<comment type="cofactor">
    <cofactor evidence="1">
        <name>Zn(2+)</name>
        <dbReference type="ChEBI" id="CHEBI:29105"/>
    </cofactor>
</comment>
<evidence type="ECO:0000256" key="9">
    <source>
        <dbReference type="ARBA" id="ARBA00022801"/>
    </source>
</evidence>
<name>A0A9X0DF97_9HELO</name>
<sequence>MSSSSPQKQKKTLKRQIFHGTFIHCKSLAELEVWHHTYVFVDEGGVIVKITRRDRDGDGDGGVMGLREREKELGWEDVREDVRELGWDRDMETDTDLGIEYLSSSRDGEEKFFFPGFIDTHIHAPQYPNSGLFGSSTLLNWLNTYTFPLESSFTSLPKAHTIYSRVIQRTLSHGTTTAAYYATIHVEATNLLADLCLRFGQRALVGRCCMDSSSGANPDYYRDEDATQSLQRSKECIQHCEEIDPGRDLVTPILTPRFAPSCSRELMTSLGSLAKEKNLPIQTHISENRAEINWVGELFPECANYAAVYDKYGCLTSKTILAHAVHISEEEASLIKERGSGISHCPISNSALTSGMARVRWMLDRVINVGLGTDVSGGFSASVLVAAREASCVSRCVAAGIGGMGLKGEGKGNEGDSLSVPEVLYLATRGGAKVVGMQDSIGGFEVGKLWDAQLVGLGRPLMKKNGDGEWEGEGEGEGEGEDVYNGANEPAVQQSERGPVDIFGWENWEEKVAKWVFGGDDRNTVRVWVGGRLVYQRREGGMDR</sequence>
<comment type="function">
    <text evidence="11">Catalyzes the hydrolytic deamination of guanine, producing xanthine and ammonia.</text>
</comment>
<keyword evidence="10" id="KW-0862">Zinc</keyword>
<evidence type="ECO:0000313" key="16">
    <source>
        <dbReference type="Proteomes" id="UP001152300"/>
    </source>
</evidence>
<gene>
    <name evidence="15" type="ORF">OCU04_012829</name>
</gene>
<dbReference type="PANTHER" id="PTHR11271:SF6">
    <property type="entry name" value="GUANINE DEAMINASE"/>
    <property type="match status" value="1"/>
</dbReference>
<protein>
    <recommendedName>
        <fullName evidence="6">Guanine deaminase</fullName>
        <ecNumber evidence="5">3.5.4.3</ecNumber>
    </recommendedName>
    <alternativeName>
        <fullName evidence="12">Guanine aminohydrolase</fullName>
    </alternativeName>
</protein>
<reference evidence="15" key="1">
    <citation type="submission" date="2022-11" db="EMBL/GenBank/DDBJ databases">
        <title>Genome Resource of Sclerotinia nivalis Strain SnTB1, a Plant Pathogen Isolated from American Ginseng.</title>
        <authorList>
            <person name="Fan S."/>
        </authorList>
    </citation>
    <scope>NUCLEOTIDE SEQUENCE</scope>
    <source>
        <strain evidence="15">SnTB1</strain>
    </source>
</reference>
<dbReference type="AlphaFoldDB" id="A0A9X0DF97"/>
<dbReference type="InterPro" id="IPR006680">
    <property type="entry name" value="Amidohydro-rel"/>
</dbReference>
<keyword evidence="16" id="KW-1185">Reference proteome</keyword>
<keyword evidence="8" id="KW-0479">Metal-binding</keyword>
<dbReference type="SUPFAM" id="SSF51556">
    <property type="entry name" value="Metallo-dependent hydrolases"/>
    <property type="match status" value="1"/>
</dbReference>
<dbReference type="GO" id="GO:0008270">
    <property type="term" value="F:zinc ion binding"/>
    <property type="evidence" value="ECO:0007669"/>
    <property type="project" value="TreeGrafter"/>
</dbReference>
<keyword evidence="7" id="KW-0597">Phosphoprotein</keyword>
<accession>A0A9X0DF97</accession>
<evidence type="ECO:0000256" key="3">
    <source>
        <dbReference type="ARBA" id="ARBA00006745"/>
    </source>
</evidence>
<comment type="similarity">
    <text evidence="3">Belongs to the metallo-dependent hydrolases superfamily. ATZ/TRZ family.</text>
</comment>
<dbReference type="FunFam" id="3.20.20.140:FF:000021">
    <property type="entry name" value="Guanine deaminase"/>
    <property type="match status" value="1"/>
</dbReference>
<evidence type="ECO:0000313" key="15">
    <source>
        <dbReference type="EMBL" id="KAJ8058653.1"/>
    </source>
</evidence>
<dbReference type="PANTHER" id="PTHR11271">
    <property type="entry name" value="GUANINE DEAMINASE"/>
    <property type="match status" value="1"/>
</dbReference>
<comment type="pathway">
    <text evidence="2">Purine metabolism; guanine degradation; xanthine from guanine: step 1/1.</text>
</comment>
<evidence type="ECO:0000256" key="11">
    <source>
        <dbReference type="ARBA" id="ARBA00056079"/>
    </source>
</evidence>
<comment type="caution">
    <text evidence="15">The sequence shown here is derived from an EMBL/GenBank/DDBJ whole genome shotgun (WGS) entry which is preliminary data.</text>
</comment>
<evidence type="ECO:0000256" key="5">
    <source>
        <dbReference type="ARBA" id="ARBA00012781"/>
    </source>
</evidence>
<evidence type="ECO:0000256" key="7">
    <source>
        <dbReference type="ARBA" id="ARBA00022553"/>
    </source>
</evidence>
<dbReference type="Gene3D" id="3.20.20.140">
    <property type="entry name" value="Metal-dependent hydrolases"/>
    <property type="match status" value="1"/>
</dbReference>
<evidence type="ECO:0000259" key="14">
    <source>
        <dbReference type="Pfam" id="PF01979"/>
    </source>
</evidence>
<evidence type="ECO:0000256" key="8">
    <source>
        <dbReference type="ARBA" id="ARBA00022723"/>
    </source>
</evidence>
<dbReference type="Pfam" id="PF01979">
    <property type="entry name" value="Amidohydro_1"/>
    <property type="match status" value="1"/>
</dbReference>
<feature type="region of interest" description="Disordered" evidence="13">
    <location>
        <begin position="465"/>
        <end position="492"/>
    </location>
</feature>
<feature type="domain" description="Amidohydrolase-related" evidence="14">
    <location>
        <begin position="114"/>
        <end position="534"/>
    </location>
</feature>
<evidence type="ECO:0000256" key="6">
    <source>
        <dbReference type="ARBA" id="ARBA00014514"/>
    </source>
</evidence>
<evidence type="ECO:0000256" key="10">
    <source>
        <dbReference type="ARBA" id="ARBA00022833"/>
    </source>
</evidence>
<keyword evidence="9" id="KW-0378">Hydrolase</keyword>
<dbReference type="InterPro" id="IPR051607">
    <property type="entry name" value="Metallo-dep_hydrolases"/>
</dbReference>
<dbReference type="SUPFAM" id="SSF51338">
    <property type="entry name" value="Composite domain of metallo-dependent hydrolases"/>
    <property type="match status" value="1"/>
</dbReference>
<evidence type="ECO:0000256" key="12">
    <source>
        <dbReference type="ARBA" id="ARBA00083147"/>
    </source>
</evidence>
<dbReference type="OrthoDB" id="413885at2759"/>
<dbReference type="EMBL" id="JAPEIS010000016">
    <property type="protein sequence ID" value="KAJ8058653.1"/>
    <property type="molecule type" value="Genomic_DNA"/>
</dbReference>
<dbReference type="GO" id="GO:0008892">
    <property type="term" value="F:guanine deaminase activity"/>
    <property type="evidence" value="ECO:0007669"/>
    <property type="project" value="UniProtKB-EC"/>
</dbReference>
<dbReference type="Proteomes" id="UP001152300">
    <property type="component" value="Unassembled WGS sequence"/>
</dbReference>
<dbReference type="Gene3D" id="2.30.40.10">
    <property type="entry name" value="Urease, subunit C, domain 1"/>
    <property type="match status" value="1"/>
</dbReference>